<dbReference type="Gene3D" id="1.10.287.1260">
    <property type="match status" value="1"/>
</dbReference>
<dbReference type="PANTHER" id="PTHR30221">
    <property type="entry name" value="SMALL-CONDUCTANCE MECHANOSENSITIVE CHANNEL"/>
    <property type="match status" value="1"/>
</dbReference>
<dbReference type="SUPFAM" id="SSF82861">
    <property type="entry name" value="Mechanosensitive channel protein MscS (YggB), transmembrane region"/>
    <property type="match status" value="1"/>
</dbReference>
<evidence type="ECO:0000259" key="8">
    <source>
        <dbReference type="Pfam" id="PF00924"/>
    </source>
</evidence>
<dbReference type="Proteomes" id="UP000019591">
    <property type="component" value="Chromosome"/>
</dbReference>
<evidence type="ECO:0000313" key="11">
    <source>
        <dbReference type="EMBL" id="AHM55390.1"/>
    </source>
</evidence>
<dbReference type="Pfam" id="PF00924">
    <property type="entry name" value="MS_channel_2nd"/>
    <property type="match status" value="1"/>
</dbReference>
<dbReference type="InterPro" id="IPR023408">
    <property type="entry name" value="MscS_beta-dom_sf"/>
</dbReference>
<dbReference type="Pfam" id="PF21088">
    <property type="entry name" value="MS_channel_1st"/>
    <property type="match status" value="1"/>
</dbReference>
<feature type="domain" description="Mechanosensitive ion channel MscS C-terminal" evidence="9">
    <location>
        <begin position="174"/>
        <end position="254"/>
    </location>
</feature>
<dbReference type="GO" id="GO:0005886">
    <property type="term" value="C:plasma membrane"/>
    <property type="evidence" value="ECO:0007669"/>
    <property type="project" value="UniProtKB-SubCell"/>
</dbReference>
<dbReference type="KEGG" id="eac:EAL2_c00260"/>
<feature type="transmembrane region" description="Helical" evidence="7">
    <location>
        <begin position="85"/>
        <end position="114"/>
    </location>
</feature>
<evidence type="ECO:0000259" key="9">
    <source>
        <dbReference type="Pfam" id="PF21082"/>
    </source>
</evidence>
<dbReference type="OrthoDB" id="9809206at2"/>
<keyword evidence="12" id="KW-1185">Reference proteome</keyword>
<proteinExistence type="inferred from homology"/>
<dbReference type="Pfam" id="PF21082">
    <property type="entry name" value="MS_channel_3rd"/>
    <property type="match status" value="1"/>
</dbReference>
<organism evidence="11 12">
    <name type="scientific">Peptoclostridium acidaminophilum DSM 3953</name>
    <dbReference type="NCBI Taxonomy" id="1286171"/>
    <lineage>
        <taxon>Bacteria</taxon>
        <taxon>Bacillati</taxon>
        <taxon>Bacillota</taxon>
        <taxon>Clostridia</taxon>
        <taxon>Peptostreptococcales</taxon>
        <taxon>Peptoclostridiaceae</taxon>
        <taxon>Peptoclostridium</taxon>
    </lineage>
</organism>
<evidence type="ECO:0000256" key="1">
    <source>
        <dbReference type="ARBA" id="ARBA00004651"/>
    </source>
</evidence>
<keyword evidence="5 7" id="KW-1133">Transmembrane helix</keyword>
<evidence type="ECO:0000256" key="4">
    <source>
        <dbReference type="ARBA" id="ARBA00022692"/>
    </source>
</evidence>
<evidence type="ECO:0000256" key="5">
    <source>
        <dbReference type="ARBA" id="ARBA00022989"/>
    </source>
</evidence>
<evidence type="ECO:0000256" key="7">
    <source>
        <dbReference type="SAM" id="Phobius"/>
    </source>
</evidence>
<keyword evidence="3" id="KW-1003">Cell membrane</keyword>
<feature type="transmembrane region" description="Helical" evidence="7">
    <location>
        <begin position="15"/>
        <end position="32"/>
    </location>
</feature>
<dbReference type="GO" id="GO:0008381">
    <property type="term" value="F:mechanosensitive monoatomic ion channel activity"/>
    <property type="evidence" value="ECO:0007669"/>
    <property type="project" value="InterPro"/>
</dbReference>
<dbReference type="InterPro" id="IPR045275">
    <property type="entry name" value="MscS_archaea/bacteria_type"/>
</dbReference>
<dbReference type="SUPFAM" id="SSF50182">
    <property type="entry name" value="Sm-like ribonucleoproteins"/>
    <property type="match status" value="1"/>
</dbReference>
<dbReference type="InterPro" id="IPR049142">
    <property type="entry name" value="MS_channel_1st"/>
</dbReference>
<gene>
    <name evidence="11" type="primary">mscS</name>
    <name evidence="11" type="ORF">EAL2_c00260</name>
</gene>
<accession>W8T3I2</accession>
<name>W8T3I2_PEPAC</name>
<dbReference type="InterPro" id="IPR011066">
    <property type="entry name" value="MscS_channel_C_sf"/>
</dbReference>
<sequence>MDYIRAIDAFLKQNGIDFLYSFIILVIGIYAARKTKKIAKRFFTKTKMEPSLIGFFSQLIYVLMIIFVAVIVLEKMGLKTTSFITVLGAAGLAIGLALQGSLSNFAAGVLILIFKPFAVGDYIEGSGAKGTVYEIQLLSTVLKAFGNESIIVPNSKLINENVINYSKAKKRRLEIKVGISYQSDIKNTREVLLGIASSDSRVDLEPQPEVVIADFSPAAINMSLRVWTDNEHYWDVYFSAMEHIREEFEKKCIELPVAQNLAYFNKQA</sequence>
<dbReference type="InterPro" id="IPR011014">
    <property type="entry name" value="MscS_channel_TM-2"/>
</dbReference>
<feature type="transmembrane region" description="Helical" evidence="7">
    <location>
        <begin position="52"/>
        <end position="73"/>
    </location>
</feature>
<dbReference type="PANTHER" id="PTHR30221:SF1">
    <property type="entry name" value="SMALL-CONDUCTANCE MECHANOSENSITIVE CHANNEL"/>
    <property type="match status" value="1"/>
</dbReference>
<dbReference type="InterPro" id="IPR006685">
    <property type="entry name" value="MscS_channel_2nd"/>
</dbReference>
<dbReference type="SUPFAM" id="SSF82689">
    <property type="entry name" value="Mechanosensitive channel protein MscS (YggB), C-terminal domain"/>
    <property type="match status" value="1"/>
</dbReference>
<dbReference type="RefSeq" id="WP_025434442.1">
    <property type="nucleotide sequence ID" value="NZ_CP007452.1"/>
</dbReference>
<feature type="domain" description="Mechanosensitive ion channel MscS" evidence="8">
    <location>
        <begin position="101"/>
        <end position="167"/>
    </location>
</feature>
<dbReference type="AlphaFoldDB" id="W8T3I2"/>
<dbReference type="STRING" id="1286171.EAL2_c00260"/>
<dbReference type="eggNOG" id="COG3264">
    <property type="taxonomic scope" value="Bacteria"/>
</dbReference>
<feature type="domain" description="Mechanosensitive ion channel transmembrane helices 2/3" evidence="10">
    <location>
        <begin position="59"/>
        <end position="99"/>
    </location>
</feature>
<evidence type="ECO:0000313" key="12">
    <source>
        <dbReference type="Proteomes" id="UP000019591"/>
    </source>
</evidence>
<evidence type="ECO:0000256" key="6">
    <source>
        <dbReference type="ARBA" id="ARBA00023136"/>
    </source>
</evidence>
<comment type="similarity">
    <text evidence="2">Belongs to the MscS (TC 1.A.23) family.</text>
</comment>
<dbReference type="EMBL" id="CP007452">
    <property type="protein sequence ID" value="AHM55390.1"/>
    <property type="molecule type" value="Genomic_DNA"/>
</dbReference>
<dbReference type="Gene3D" id="3.30.70.100">
    <property type="match status" value="1"/>
</dbReference>
<dbReference type="InterPro" id="IPR049278">
    <property type="entry name" value="MS_channel_C"/>
</dbReference>
<comment type="subcellular location">
    <subcellularLocation>
        <location evidence="1">Cell membrane</location>
        <topology evidence="1">Multi-pass membrane protein</topology>
    </subcellularLocation>
</comment>
<dbReference type="PATRIC" id="fig|1286171.3.peg.22"/>
<dbReference type="Gene3D" id="2.30.30.60">
    <property type="match status" value="1"/>
</dbReference>
<dbReference type="HOGENOM" id="CLU_037945_1_1_9"/>
<evidence type="ECO:0000256" key="2">
    <source>
        <dbReference type="ARBA" id="ARBA00008017"/>
    </source>
</evidence>
<reference evidence="11 12" key="1">
    <citation type="journal article" date="2014" name="Genome Announc.">
        <title>Complete Genome Sequence of Amino Acid-Utilizing Eubacterium acidaminophilum al-2 (DSM 3953).</title>
        <authorList>
            <person name="Poehlein A."/>
            <person name="Andreesen J.R."/>
            <person name="Daniel R."/>
        </authorList>
    </citation>
    <scope>NUCLEOTIDE SEQUENCE [LARGE SCALE GENOMIC DNA]</scope>
    <source>
        <strain evidence="11 12">DSM 3953</strain>
    </source>
</reference>
<evidence type="ECO:0000256" key="3">
    <source>
        <dbReference type="ARBA" id="ARBA00022475"/>
    </source>
</evidence>
<keyword evidence="4 7" id="KW-0812">Transmembrane</keyword>
<keyword evidence="6 7" id="KW-0472">Membrane</keyword>
<protein>
    <submittedName>
        <fullName evidence="11">Small-conductance mechanosensitive channel</fullName>
    </submittedName>
</protein>
<dbReference type="InterPro" id="IPR010920">
    <property type="entry name" value="LSM_dom_sf"/>
</dbReference>
<evidence type="ECO:0000259" key="10">
    <source>
        <dbReference type="Pfam" id="PF21088"/>
    </source>
</evidence>